<keyword evidence="3" id="KW-1185">Reference proteome</keyword>
<dbReference type="RefSeq" id="XP_004366291.1">
    <property type="nucleotide sequence ID" value="XM_004366234.1"/>
</dbReference>
<sequence length="42" mass="4732">MQSVVDSSADSEVKTDHFQQEQEQPSTPNDEDQEQVEVPSIL</sequence>
<evidence type="ECO:0000256" key="1">
    <source>
        <dbReference type="SAM" id="MobiDB-lite"/>
    </source>
</evidence>
<dbReference type="KEGG" id="dfa:DFA_03881"/>
<dbReference type="AlphaFoldDB" id="F4Q0N6"/>
<protein>
    <submittedName>
        <fullName evidence="2">Uncharacterized protein</fullName>
    </submittedName>
</protein>
<accession>F4Q0N6</accession>
<organism evidence="2 3">
    <name type="scientific">Cavenderia fasciculata</name>
    <name type="common">Slime mold</name>
    <name type="synonym">Dictyostelium fasciculatum</name>
    <dbReference type="NCBI Taxonomy" id="261658"/>
    <lineage>
        <taxon>Eukaryota</taxon>
        <taxon>Amoebozoa</taxon>
        <taxon>Evosea</taxon>
        <taxon>Eumycetozoa</taxon>
        <taxon>Dictyostelia</taxon>
        <taxon>Acytosteliales</taxon>
        <taxon>Cavenderiaceae</taxon>
        <taxon>Cavenderia</taxon>
    </lineage>
</organism>
<evidence type="ECO:0000313" key="3">
    <source>
        <dbReference type="Proteomes" id="UP000007797"/>
    </source>
</evidence>
<dbReference type="Proteomes" id="UP000007797">
    <property type="component" value="Unassembled WGS sequence"/>
</dbReference>
<name>F4Q0N6_CACFS</name>
<evidence type="ECO:0000313" key="2">
    <source>
        <dbReference type="EMBL" id="EGG18387.1"/>
    </source>
</evidence>
<feature type="compositionally biased region" description="Basic and acidic residues" evidence="1">
    <location>
        <begin position="11"/>
        <end position="20"/>
    </location>
</feature>
<gene>
    <name evidence="2" type="ORF">DFA_03881</name>
</gene>
<dbReference type="GeneID" id="14870317"/>
<feature type="compositionally biased region" description="Polar residues" evidence="1">
    <location>
        <begin position="1"/>
        <end position="10"/>
    </location>
</feature>
<reference evidence="3" key="1">
    <citation type="journal article" date="2011" name="Genome Res.">
        <title>Phylogeny-wide analysis of social amoeba genomes highlights ancient origins for complex intercellular communication.</title>
        <authorList>
            <person name="Heidel A.J."/>
            <person name="Lawal H.M."/>
            <person name="Felder M."/>
            <person name="Schilde C."/>
            <person name="Helps N.R."/>
            <person name="Tunggal B."/>
            <person name="Rivero F."/>
            <person name="John U."/>
            <person name="Schleicher M."/>
            <person name="Eichinger L."/>
            <person name="Platzer M."/>
            <person name="Noegel A.A."/>
            <person name="Schaap P."/>
            <person name="Gloeckner G."/>
        </authorList>
    </citation>
    <scope>NUCLEOTIDE SEQUENCE [LARGE SCALE GENOMIC DNA]</scope>
    <source>
        <strain evidence="3">SH3</strain>
    </source>
</reference>
<dbReference type="EMBL" id="GL883018">
    <property type="protein sequence ID" value="EGG18387.1"/>
    <property type="molecule type" value="Genomic_DNA"/>
</dbReference>
<feature type="region of interest" description="Disordered" evidence="1">
    <location>
        <begin position="1"/>
        <end position="42"/>
    </location>
</feature>
<proteinExistence type="predicted"/>